<organism evidence="4 5">
    <name type="scientific">Phocaeicola vulgatus</name>
    <name type="common">Bacteroides vulgatus</name>
    <dbReference type="NCBI Taxonomy" id="821"/>
    <lineage>
        <taxon>Bacteria</taxon>
        <taxon>Pseudomonadati</taxon>
        <taxon>Bacteroidota</taxon>
        <taxon>Bacteroidia</taxon>
        <taxon>Bacteroidales</taxon>
        <taxon>Bacteroidaceae</taxon>
        <taxon>Phocaeicola</taxon>
    </lineage>
</organism>
<keyword evidence="3 4" id="KW-0012">Acyltransferase</keyword>
<dbReference type="PANTHER" id="PTHR23416">
    <property type="entry name" value="SIALIC ACID SYNTHASE-RELATED"/>
    <property type="match status" value="1"/>
</dbReference>
<dbReference type="PANTHER" id="PTHR23416:SF78">
    <property type="entry name" value="LIPOPOLYSACCHARIDE BIOSYNTHESIS O-ACETYL TRANSFERASE WBBJ-RELATED"/>
    <property type="match status" value="1"/>
</dbReference>
<reference evidence="4 5" key="1">
    <citation type="submission" date="2018-08" db="EMBL/GenBank/DDBJ databases">
        <title>A genome reference for cultivated species of the human gut microbiota.</title>
        <authorList>
            <person name="Zou Y."/>
            <person name="Xue W."/>
            <person name="Luo G."/>
        </authorList>
    </citation>
    <scope>NUCLEOTIDE SEQUENCE [LARGE SCALE GENOMIC DNA]</scope>
    <source>
        <strain evidence="4 5">AF14-8</strain>
    </source>
</reference>
<dbReference type="PROSITE" id="PS00101">
    <property type="entry name" value="HEXAPEP_TRANSFERASES"/>
    <property type="match status" value="1"/>
</dbReference>
<dbReference type="Gene3D" id="2.160.10.10">
    <property type="entry name" value="Hexapeptide repeat proteins"/>
    <property type="match status" value="1"/>
</dbReference>
<dbReference type="CDD" id="cd04647">
    <property type="entry name" value="LbH_MAT_like"/>
    <property type="match status" value="1"/>
</dbReference>
<evidence type="ECO:0000256" key="1">
    <source>
        <dbReference type="ARBA" id="ARBA00022679"/>
    </source>
</evidence>
<evidence type="ECO:0000313" key="5">
    <source>
        <dbReference type="Proteomes" id="UP000285379"/>
    </source>
</evidence>
<sequence length="149" mass="16252">MYKLNSSHNKIVIGDNCNLKCTNTIFIQGDCNTIVIGQNVIFDQNVQLVLSEGTKVEIGDDCIFADGVKIRTSDQHSIFNKGKKINRGRDVIIGKHVWLGASSVIMKGVNIGNGSIVGMCSLVTKNIPSNCVVAGIPSQIVKEDIYWEK</sequence>
<dbReference type="SUPFAM" id="SSF51161">
    <property type="entry name" value="Trimeric LpxA-like enzymes"/>
    <property type="match status" value="1"/>
</dbReference>
<dbReference type="AlphaFoldDB" id="A0A412VBT7"/>
<evidence type="ECO:0000256" key="2">
    <source>
        <dbReference type="ARBA" id="ARBA00022737"/>
    </source>
</evidence>
<comment type="caution">
    <text evidence="4">The sequence shown here is derived from an EMBL/GenBank/DDBJ whole genome shotgun (WGS) entry which is preliminary data.</text>
</comment>
<accession>A0A412VBT7</accession>
<dbReference type="InterPro" id="IPR018357">
    <property type="entry name" value="Hexapep_transf_CS"/>
</dbReference>
<dbReference type="Proteomes" id="UP000285379">
    <property type="component" value="Unassembled WGS sequence"/>
</dbReference>
<evidence type="ECO:0000313" key="4">
    <source>
        <dbReference type="EMBL" id="RGV01826.1"/>
    </source>
</evidence>
<keyword evidence="1 4" id="KW-0808">Transferase</keyword>
<keyword evidence="2" id="KW-0677">Repeat</keyword>
<gene>
    <name evidence="4" type="ORF">DWW27_24225</name>
</gene>
<dbReference type="InterPro" id="IPR051159">
    <property type="entry name" value="Hexapeptide_acetyltransf"/>
</dbReference>
<dbReference type="GO" id="GO:0016746">
    <property type="term" value="F:acyltransferase activity"/>
    <property type="evidence" value="ECO:0007669"/>
    <property type="project" value="UniProtKB-KW"/>
</dbReference>
<name>A0A412VBT7_PHOVU</name>
<protein>
    <submittedName>
        <fullName evidence="4">Acyltransferase</fullName>
    </submittedName>
</protein>
<proteinExistence type="predicted"/>
<dbReference type="InterPro" id="IPR001451">
    <property type="entry name" value="Hexapep"/>
</dbReference>
<evidence type="ECO:0000256" key="3">
    <source>
        <dbReference type="ARBA" id="ARBA00023315"/>
    </source>
</evidence>
<dbReference type="EMBL" id="QRYT01000143">
    <property type="protein sequence ID" value="RGV01826.1"/>
    <property type="molecule type" value="Genomic_DNA"/>
</dbReference>
<dbReference type="Pfam" id="PF00132">
    <property type="entry name" value="Hexapep"/>
    <property type="match status" value="1"/>
</dbReference>
<dbReference type="InterPro" id="IPR011004">
    <property type="entry name" value="Trimer_LpxA-like_sf"/>
</dbReference>